<name>A0A0C3G3R3_PILCF</name>
<protein>
    <submittedName>
        <fullName evidence="2">Uncharacterized protein</fullName>
    </submittedName>
</protein>
<reference evidence="2 3" key="1">
    <citation type="submission" date="2014-04" db="EMBL/GenBank/DDBJ databases">
        <authorList>
            <consortium name="DOE Joint Genome Institute"/>
            <person name="Kuo A."/>
            <person name="Tarkka M."/>
            <person name="Buscot F."/>
            <person name="Kohler A."/>
            <person name="Nagy L.G."/>
            <person name="Floudas D."/>
            <person name="Copeland A."/>
            <person name="Barry K.W."/>
            <person name="Cichocki N."/>
            <person name="Veneault-Fourrey C."/>
            <person name="LaButti K."/>
            <person name="Lindquist E.A."/>
            <person name="Lipzen A."/>
            <person name="Lundell T."/>
            <person name="Morin E."/>
            <person name="Murat C."/>
            <person name="Sun H."/>
            <person name="Tunlid A."/>
            <person name="Henrissat B."/>
            <person name="Grigoriev I.V."/>
            <person name="Hibbett D.S."/>
            <person name="Martin F."/>
            <person name="Nordberg H.P."/>
            <person name="Cantor M.N."/>
            <person name="Hua S.X."/>
        </authorList>
    </citation>
    <scope>NUCLEOTIDE SEQUENCE [LARGE SCALE GENOMIC DNA]</scope>
    <source>
        <strain evidence="2 3">F 1598</strain>
    </source>
</reference>
<proteinExistence type="predicted"/>
<dbReference type="HOGENOM" id="CLU_1982391_0_0_1"/>
<keyword evidence="3" id="KW-1185">Reference proteome</keyword>
<feature type="compositionally biased region" description="Basic residues" evidence="1">
    <location>
        <begin position="25"/>
        <end position="34"/>
    </location>
</feature>
<dbReference type="OrthoDB" id="2637024at2759"/>
<feature type="region of interest" description="Disordered" evidence="1">
    <location>
        <begin position="1"/>
        <end position="39"/>
    </location>
</feature>
<sequence>MKSPQPSFPSFDLGLSQTPRLTRLPSHRQRRNSQRPRVPLSIHHNGFVQAIDERNHISRQCLDLPSAFIFEHDVHEPLSTNRVDRSTAKEKRLSVSAMILNLALAIRRKCYQFRIIKYEPVADADL</sequence>
<evidence type="ECO:0000313" key="3">
    <source>
        <dbReference type="Proteomes" id="UP000054166"/>
    </source>
</evidence>
<dbReference type="Proteomes" id="UP000054166">
    <property type="component" value="Unassembled WGS sequence"/>
</dbReference>
<accession>A0A0C3G3R3</accession>
<evidence type="ECO:0000313" key="2">
    <source>
        <dbReference type="EMBL" id="KIM90940.1"/>
    </source>
</evidence>
<dbReference type="EMBL" id="KN832972">
    <property type="protein sequence ID" value="KIM90940.1"/>
    <property type="molecule type" value="Genomic_DNA"/>
</dbReference>
<dbReference type="InParanoid" id="A0A0C3G3R3"/>
<evidence type="ECO:0000256" key="1">
    <source>
        <dbReference type="SAM" id="MobiDB-lite"/>
    </source>
</evidence>
<organism evidence="2 3">
    <name type="scientific">Piloderma croceum (strain F 1598)</name>
    <dbReference type="NCBI Taxonomy" id="765440"/>
    <lineage>
        <taxon>Eukaryota</taxon>
        <taxon>Fungi</taxon>
        <taxon>Dikarya</taxon>
        <taxon>Basidiomycota</taxon>
        <taxon>Agaricomycotina</taxon>
        <taxon>Agaricomycetes</taxon>
        <taxon>Agaricomycetidae</taxon>
        <taxon>Atheliales</taxon>
        <taxon>Atheliaceae</taxon>
        <taxon>Piloderma</taxon>
    </lineage>
</organism>
<gene>
    <name evidence="2" type="ORF">PILCRDRAFT_156066</name>
</gene>
<reference evidence="3" key="2">
    <citation type="submission" date="2015-01" db="EMBL/GenBank/DDBJ databases">
        <title>Evolutionary Origins and Diversification of the Mycorrhizal Mutualists.</title>
        <authorList>
            <consortium name="DOE Joint Genome Institute"/>
            <consortium name="Mycorrhizal Genomics Consortium"/>
            <person name="Kohler A."/>
            <person name="Kuo A."/>
            <person name="Nagy L.G."/>
            <person name="Floudas D."/>
            <person name="Copeland A."/>
            <person name="Barry K.W."/>
            <person name="Cichocki N."/>
            <person name="Veneault-Fourrey C."/>
            <person name="LaButti K."/>
            <person name="Lindquist E.A."/>
            <person name="Lipzen A."/>
            <person name="Lundell T."/>
            <person name="Morin E."/>
            <person name="Murat C."/>
            <person name="Riley R."/>
            <person name="Ohm R."/>
            <person name="Sun H."/>
            <person name="Tunlid A."/>
            <person name="Henrissat B."/>
            <person name="Grigoriev I.V."/>
            <person name="Hibbett D.S."/>
            <person name="Martin F."/>
        </authorList>
    </citation>
    <scope>NUCLEOTIDE SEQUENCE [LARGE SCALE GENOMIC DNA]</scope>
    <source>
        <strain evidence="3">F 1598</strain>
    </source>
</reference>
<dbReference type="AlphaFoldDB" id="A0A0C3G3R3"/>